<feature type="domain" description="PilZ" evidence="2">
    <location>
        <begin position="2"/>
        <end position="97"/>
    </location>
</feature>
<evidence type="ECO:0000259" key="2">
    <source>
        <dbReference type="Pfam" id="PF07238"/>
    </source>
</evidence>
<protein>
    <recommendedName>
        <fullName evidence="1">Cyclic diguanosine monophosphate-binding protein</fullName>
        <shortName evidence="1">c-di-GMP-binding protein</shortName>
    </recommendedName>
    <alternativeName>
        <fullName evidence="1">Pilz domain-containing protein</fullName>
    </alternativeName>
</protein>
<keyword evidence="4" id="KW-1185">Reference proteome</keyword>
<dbReference type="PIRSF" id="PIRSF028141">
    <property type="entry name" value="C-di-GMP_BP_PA4608"/>
    <property type="match status" value="1"/>
</dbReference>
<dbReference type="EMBL" id="JAPNOA010000019">
    <property type="protein sequence ID" value="MCY0964758.1"/>
    <property type="molecule type" value="Genomic_DNA"/>
</dbReference>
<evidence type="ECO:0000313" key="3">
    <source>
        <dbReference type="EMBL" id="MCY0964758.1"/>
    </source>
</evidence>
<evidence type="ECO:0000313" key="4">
    <source>
        <dbReference type="Proteomes" id="UP001150830"/>
    </source>
</evidence>
<dbReference type="Proteomes" id="UP001150830">
    <property type="component" value="Unassembled WGS sequence"/>
</dbReference>
<sequence>MNQRRFTRVPFLRRARIETRGYQMDAQCLDISARGVLLVRPPEVDWALEQHIRITIVITERESILMDCSVAHIDDDVVGCACDSMDLESLTVLRRVLELNLPDSVSIHRELAELIRSDKY</sequence>
<comment type="subunit">
    <text evidence="1">Monomer in both c-di-GMP-bound and free forms.</text>
</comment>
<dbReference type="InterPro" id="IPR009875">
    <property type="entry name" value="PilZ_domain"/>
</dbReference>
<proteinExistence type="predicted"/>
<organism evidence="3 4">
    <name type="scientific">Parathalassolituus penaei</name>
    <dbReference type="NCBI Taxonomy" id="2997323"/>
    <lineage>
        <taxon>Bacteria</taxon>
        <taxon>Pseudomonadati</taxon>
        <taxon>Pseudomonadota</taxon>
        <taxon>Gammaproteobacteria</taxon>
        <taxon>Oceanospirillales</taxon>
        <taxon>Oceanospirillaceae</taxon>
        <taxon>Parathalassolituus</taxon>
    </lineage>
</organism>
<gene>
    <name evidence="3" type="ORF">OUO13_06135</name>
</gene>
<comment type="caution">
    <text evidence="3">The sequence shown here is derived from an EMBL/GenBank/DDBJ whole genome shotgun (WGS) entry which is preliminary data.</text>
</comment>
<dbReference type="Gene3D" id="2.40.10.220">
    <property type="entry name" value="predicted glycosyltransferase like domains"/>
    <property type="match status" value="1"/>
</dbReference>
<keyword evidence="1" id="KW-0973">c-di-GMP</keyword>
<comment type="function">
    <text evidence="1">Binds the second messenger bis-(3'-5') cyclic dimeric guanosine monophosphate (c-di-GMP). Can bind two c-di-GMP molecules per monomer. May play a role in bacterial second-messenger regulated processes. Binding to c-di-GMP induces a conformational change of the C- and N-termini resulting in the exposure of a highly negative surface on one side of the protein to a possible effector protein.</text>
</comment>
<dbReference type="AlphaFoldDB" id="A0A9X3EBX5"/>
<dbReference type="Pfam" id="PF07238">
    <property type="entry name" value="PilZ"/>
    <property type="match status" value="1"/>
</dbReference>
<name>A0A9X3EBX5_9GAMM</name>
<dbReference type="InterPro" id="IPR027021">
    <property type="entry name" value="C-di-GMP_BP_PA4608"/>
</dbReference>
<evidence type="ECO:0000256" key="1">
    <source>
        <dbReference type="PIRNR" id="PIRNR028141"/>
    </source>
</evidence>
<dbReference type="GO" id="GO:0035438">
    <property type="term" value="F:cyclic-di-GMP binding"/>
    <property type="evidence" value="ECO:0007669"/>
    <property type="project" value="InterPro"/>
</dbReference>
<accession>A0A9X3EBX5</accession>
<keyword evidence="1" id="KW-0547">Nucleotide-binding</keyword>
<dbReference type="SUPFAM" id="SSF141371">
    <property type="entry name" value="PilZ domain-like"/>
    <property type="match status" value="1"/>
</dbReference>
<reference evidence="3" key="1">
    <citation type="submission" date="2022-11" db="EMBL/GenBank/DDBJ databases">
        <title>Parathalassolutuus dongxingensis gen. nov., sp. nov., a novel member of family Oceanospirillaceae isolated from a coastal shrimp pond in Guangxi, China.</title>
        <authorList>
            <person name="Chen H."/>
        </authorList>
    </citation>
    <scope>NUCLEOTIDE SEQUENCE</scope>
    <source>
        <strain evidence="3">G-43</strain>
    </source>
</reference>
<dbReference type="RefSeq" id="WP_283172975.1">
    <property type="nucleotide sequence ID" value="NZ_JAPNOA010000019.1"/>
</dbReference>